<name>A0A7G8BL72_9BACT</name>
<dbReference type="PROSITE" id="PS50110">
    <property type="entry name" value="RESPONSE_REGULATORY"/>
    <property type="match status" value="1"/>
</dbReference>
<dbReference type="RefSeq" id="WP_186744609.1">
    <property type="nucleotide sequence ID" value="NZ_CP060394.1"/>
</dbReference>
<dbReference type="InterPro" id="IPR001789">
    <property type="entry name" value="Sig_transdc_resp-reg_receiver"/>
</dbReference>
<keyword evidence="1 2" id="KW-0597">Phosphoprotein</keyword>
<organism evidence="4 5">
    <name type="scientific">Alloacidobacterium dinghuense</name>
    <dbReference type="NCBI Taxonomy" id="2763107"/>
    <lineage>
        <taxon>Bacteria</taxon>
        <taxon>Pseudomonadati</taxon>
        <taxon>Acidobacteriota</taxon>
        <taxon>Terriglobia</taxon>
        <taxon>Terriglobales</taxon>
        <taxon>Acidobacteriaceae</taxon>
        <taxon>Alloacidobacterium</taxon>
    </lineage>
</organism>
<evidence type="ECO:0000256" key="2">
    <source>
        <dbReference type="PROSITE-ProRule" id="PRU00169"/>
    </source>
</evidence>
<dbReference type="Gene3D" id="3.40.50.2300">
    <property type="match status" value="1"/>
</dbReference>
<evidence type="ECO:0000313" key="5">
    <source>
        <dbReference type="Proteomes" id="UP000515312"/>
    </source>
</evidence>
<dbReference type="SMART" id="SM00448">
    <property type="entry name" value="REC"/>
    <property type="match status" value="1"/>
</dbReference>
<sequence length="121" mass="13320">MRALIVDDSRSIRSYLRLLLEKQGLECIEAEDGRLALDAMQRNGVCDLALVDVNMPVMGGLECVKAMRGNPETRSMKIMMVTSEADHAFIEAALEAGADEYLMKPFDADALIDKLQMIGIA</sequence>
<evidence type="ECO:0000259" key="3">
    <source>
        <dbReference type="PROSITE" id="PS50110"/>
    </source>
</evidence>
<reference evidence="4 5" key="1">
    <citation type="submission" date="2020-08" db="EMBL/GenBank/DDBJ databases">
        <title>Edaphobacter telluris sp. nov. and Acidobacterium dinghuensis sp. nov., two acidobacteria isolated from forest soil.</title>
        <authorList>
            <person name="Fu J."/>
            <person name="Qiu L."/>
        </authorList>
    </citation>
    <scope>NUCLEOTIDE SEQUENCE [LARGE SCALE GENOMIC DNA]</scope>
    <source>
        <strain evidence="4">4Y35</strain>
    </source>
</reference>
<dbReference type="EMBL" id="CP060394">
    <property type="protein sequence ID" value="QNI33292.1"/>
    <property type="molecule type" value="Genomic_DNA"/>
</dbReference>
<dbReference type="InterPro" id="IPR011006">
    <property type="entry name" value="CheY-like_superfamily"/>
</dbReference>
<dbReference type="Proteomes" id="UP000515312">
    <property type="component" value="Chromosome"/>
</dbReference>
<dbReference type="AlphaFoldDB" id="A0A7G8BL72"/>
<gene>
    <name evidence="4" type="ORF">H7849_04840</name>
</gene>
<dbReference type="Pfam" id="PF00072">
    <property type="entry name" value="Response_reg"/>
    <property type="match status" value="1"/>
</dbReference>
<keyword evidence="5" id="KW-1185">Reference proteome</keyword>
<proteinExistence type="predicted"/>
<protein>
    <submittedName>
        <fullName evidence="4">Response regulator</fullName>
    </submittedName>
</protein>
<dbReference type="SUPFAM" id="SSF52172">
    <property type="entry name" value="CheY-like"/>
    <property type="match status" value="1"/>
</dbReference>
<dbReference type="KEGG" id="adin:H7849_04840"/>
<feature type="domain" description="Response regulatory" evidence="3">
    <location>
        <begin position="2"/>
        <end position="119"/>
    </location>
</feature>
<dbReference type="PANTHER" id="PTHR44591:SF3">
    <property type="entry name" value="RESPONSE REGULATORY DOMAIN-CONTAINING PROTEIN"/>
    <property type="match status" value="1"/>
</dbReference>
<dbReference type="GO" id="GO:0000160">
    <property type="term" value="P:phosphorelay signal transduction system"/>
    <property type="evidence" value="ECO:0007669"/>
    <property type="project" value="InterPro"/>
</dbReference>
<evidence type="ECO:0000313" key="4">
    <source>
        <dbReference type="EMBL" id="QNI33292.1"/>
    </source>
</evidence>
<dbReference type="InterPro" id="IPR050595">
    <property type="entry name" value="Bact_response_regulator"/>
</dbReference>
<feature type="modified residue" description="4-aspartylphosphate" evidence="2">
    <location>
        <position position="52"/>
    </location>
</feature>
<evidence type="ECO:0000256" key="1">
    <source>
        <dbReference type="ARBA" id="ARBA00022553"/>
    </source>
</evidence>
<accession>A0A7G8BL72</accession>
<dbReference type="PANTHER" id="PTHR44591">
    <property type="entry name" value="STRESS RESPONSE REGULATOR PROTEIN 1"/>
    <property type="match status" value="1"/>
</dbReference>